<dbReference type="Gene3D" id="2.40.70.10">
    <property type="entry name" value="Acid Proteases"/>
    <property type="match status" value="1"/>
</dbReference>
<gene>
    <name evidence="3" type="ORF">P5673_027600</name>
</gene>
<dbReference type="PANTHER" id="PTHR33064">
    <property type="entry name" value="POL PROTEIN"/>
    <property type="match status" value="1"/>
</dbReference>
<evidence type="ECO:0000313" key="3">
    <source>
        <dbReference type="EMBL" id="KAK2551613.1"/>
    </source>
</evidence>
<dbReference type="Gene3D" id="3.30.70.270">
    <property type="match status" value="2"/>
</dbReference>
<comment type="caution">
    <text evidence="3">The sequence shown here is derived from an EMBL/GenBank/DDBJ whole genome shotgun (WGS) entry which is preliminary data.</text>
</comment>
<evidence type="ECO:0000313" key="4">
    <source>
        <dbReference type="Proteomes" id="UP001249851"/>
    </source>
</evidence>
<keyword evidence="4" id="KW-1185">Reference proteome</keyword>
<dbReference type="InterPro" id="IPR041577">
    <property type="entry name" value="RT_RNaseH_2"/>
</dbReference>
<dbReference type="InterPro" id="IPR043128">
    <property type="entry name" value="Rev_trsase/Diguanyl_cyclase"/>
</dbReference>
<feature type="domain" description="Reverse transcriptase/retrotransposon-derived protein RNase H-like" evidence="2">
    <location>
        <begin position="881"/>
        <end position="978"/>
    </location>
</feature>
<organism evidence="3 4">
    <name type="scientific">Acropora cervicornis</name>
    <name type="common">Staghorn coral</name>
    <dbReference type="NCBI Taxonomy" id="6130"/>
    <lineage>
        <taxon>Eukaryota</taxon>
        <taxon>Metazoa</taxon>
        <taxon>Cnidaria</taxon>
        <taxon>Anthozoa</taxon>
        <taxon>Hexacorallia</taxon>
        <taxon>Scleractinia</taxon>
        <taxon>Astrocoeniina</taxon>
        <taxon>Acroporidae</taxon>
        <taxon>Acropora</taxon>
    </lineage>
</organism>
<evidence type="ECO:0000259" key="2">
    <source>
        <dbReference type="Pfam" id="PF17919"/>
    </source>
</evidence>
<dbReference type="Pfam" id="PF17919">
    <property type="entry name" value="RT_RNaseH_2"/>
    <property type="match status" value="1"/>
</dbReference>
<feature type="compositionally biased region" description="Polar residues" evidence="1">
    <location>
        <begin position="1072"/>
        <end position="1092"/>
    </location>
</feature>
<proteinExistence type="predicted"/>
<dbReference type="InterPro" id="IPR021109">
    <property type="entry name" value="Peptidase_aspartic_dom_sf"/>
</dbReference>
<accession>A0AAD9UVM4</accession>
<dbReference type="SUPFAM" id="SSF56672">
    <property type="entry name" value="DNA/RNA polymerases"/>
    <property type="match status" value="1"/>
</dbReference>
<dbReference type="Proteomes" id="UP001249851">
    <property type="component" value="Unassembled WGS sequence"/>
</dbReference>
<sequence length="1092" mass="121463">MSSKLCCFHAIVKGDCGASRGLELTEHQNSGVCQGLHVGQKDERGFTDYGEEVATRLTAQQKVNFLELMLGQIANYCPIIARNTLVKNSTSIQYIWNTIRPHFGFQIIGAYFIDFADIHLESNEIPEDLYQRLMAFVEDILLKANSLSHHGDLITEDEELSPSFENFVVLIRLKLVHPDLPRFVKQRYGTELRSRTLASIKPGVSQAQNSLLDEIRASDDAKVMRTVTVGFRRSTPIKSLPRKGPRPPRQSKSCPLCQQAGRPDPNHFLSECRHLPEEHRKYIAKARQIANIVNHHLEESDESAPFPSDCESNNEISSVECVPEPAVLRVQTRQFSYIDTFHAHPPVRITLDSGATGNMIRHSLVTRLGGQLSPSSQSAHQADGCSPLKVVGETRLSFTRANREFSFEGLVVENLDVDVLAGTPFMETNHISIRPAKRQVTIGDGPTYAYGSQAHAVISTADRRAIVLRAPPTSTTIWPGDFVEINLPDEAFPDCEYALEPRSDAPSIRKLTASQLWPPPSIVSSVAGKIRIPNLSSEPHSLKRNEHFCQVNPVFSPAINVATFSSPSCEPCPRLSGPTGDLQHNSSLRVDPENALLPDIRAKLQELHDDYDEVFDPRMKGYSAAAGSFEAQVNMGPIKPPQRKGRLPQYGRNKLVELQEKFDQLEELGVFKRPEDIGISIEYLNPSFLVKKQSGGYRLVTAFADVGRYSKRQPSVMPDVDSTLRHIAQWKHLIATDLTTAFYQIPLSQDSIKYCGVATPLKGVGVYVRSAMGMPGLETALEELMCRVLVHLLQEGIVVKIADDLYCDGNTSWIWRSETLQASPCRIATLASCPAPETVARMRSFIGAYKVLARVLPNCSRFMAPLDDIVAGRQSNEAITWSDDLRAAFKEAELALSSNRTITLPKPDDLLWIVTDGVVRPPGIGATLYVTRGNKLHLTGFFSAKLRASQVSWLPCEIKALSIATATKQFSPYIIQSKNNTCILTDSKPCVQAFEKLCHGEFSTSPRVSTFLSAVSRFQASVRHVSGTAIVPFDFARKDLRSAFTIYVCVNPSMLKFPKKETLLRKSHRTTSTKLNNQNYKGKQSKNVLRRF</sequence>
<feature type="region of interest" description="Disordered" evidence="1">
    <location>
        <begin position="1069"/>
        <end position="1092"/>
    </location>
</feature>
<feature type="region of interest" description="Disordered" evidence="1">
    <location>
        <begin position="234"/>
        <end position="262"/>
    </location>
</feature>
<protein>
    <submittedName>
        <fullName evidence="3">Transposon Ty3-I Gag-Pol polyprotein</fullName>
    </submittedName>
</protein>
<dbReference type="PANTHER" id="PTHR33064:SF37">
    <property type="entry name" value="RIBONUCLEASE H"/>
    <property type="match status" value="1"/>
</dbReference>
<dbReference type="Gene3D" id="3.10.10.10">
    <property type="entry name" value="HIV Type 1 Reverse Transcriptase, subunit A, domain 1"/>
    <property type="match status" value="1"/>
</dbReference>
<dbReference type="InterPro" id="IPR043502">
    <property type="entry name" value="DNA/RNA_pol_sf"/>
</dbReference>
<name>A0AAD9UVM4_ACRCE</name>
<dbReference type="CDD" id="cd00303">
    <property type="entry name" value="retropepsin_like"/>
    <property type="match status" value="1"/>
</dbReference>
<reference evidence="3" key="2">
    <citation type="journal article" date="2023" name="Science">
        <title>Genomic signatures of disease resistance in endangered staghorn corals.</title>
        <authorList>
            <person name="Vollmer S.V."/>
            <person name="Selwyn J.D."/>
            <person name="Despard B.A."/>
            <person name="Roesel C.L."/>
        </authorList>
    </citation>
    <scope>NUCLEOTIDE SEQUENCE</scope>
    <source>
        <strain evidence="3">K2</strain>
    </source>
</reference>
<evidence type="ECO:0000256" key="1">
    <source>
        <dbReference type="SAM" id="MobiDB-lite"/>
    </source>
</evidence>
<dbReference type="AlphaFoldDB" id="A0AAD9UVM4"/>
<reference evidence="3" key="1">
    <citation type="journal article" date="2023" name="G3 (Bethesda)">
        <title>Whole genome assembly and annotation of the endangered Caribbean coral Acropora cervicornis.</title>
        <authorList>
            <person name="Selwyn J.D."/>
            <person name="Vollmer S.V."/>
        </authorList>
    </citation>
    <scope>NUCLEOTIDE SEQUENCE</scope>
    <source>
        <strain evidence="3">K2</strain>
    </source>
</reference>
<dbReference type="EMBL" id="JARQWQ010000096">
    <property type="protein sequence ID" value="KAK2551613.1"/>
    <property type="molecule type" value="Genomic_DNA"/>
</dbReference>
<dbReference type="InterPro" id="IPR051320">
    <property type="entry name" value="Viral_Replic_Matur_Polypro"/>
</dbReference>